<organism evidence="1 2">
    <name type="scientific">Microbacterium phage Hendrix</name>
    <dbReference type="NCBI Taxonomy" id="2182341"/>
    <lineage>
        <taxon>Viruses</taxon>
        <taxon>Duplodnaviria</taxon>
        <taxon>Heunggongvirae</taxon>
        <taxon>Uroviricota</taxon>
        <taxon>Caudoviricetes</taxon>
        <taxon>Rogerhendrixvirus</taxon>
        <taxon>Rogerhendrixvirus hendrix</taxon>
    </lineage>
</organism>
<proteinExistence type="predicted"/>
<dbReference type="GeneID" id="54992551"/>
<name>A0A2U8UU76_9CAUD</name>
<evidence type="ECO:0000313" key="1">
    <source>
        <dbReference type="EMBL" id="AWN07755.1"/>
    </source>
</evidence>
<accession>A0A2U8UU76</accession>
<sequence length="94" mass="11027">MSDEKVQYRHQVIEKWVSEFRPSLTDSNIKTFLEEFVIEWEEAEQAQICDHCGDPLDGTEPEMIDEQDGTLAHSECLAEAYRDPREDSGYWKED</sequence>
<reference evidence="2" key="1">
    <citation type="submission" date="2018-04" db="EMBL/GenBank/DDBJ databases">
        <authorList>
            <person name="Go L.Y."/>
            <person name="Mitchell J.A."/>
        </authorList>
    </citation>
    <scope>NUCLEOTIDE SEQUENCE [LARGE SCALE GENOMIC DNA]</scope>
</reference>
<keyword evidence="2" id="KW-1185">Reference proteome</keyword>
<dbReference type="RefSeq" id="YP_009802022.1">
    <property type="nucleotide sequence ID" value="NC_047977.1"/>
</dbReference>
<dbReference type="Proteomes" id="UP000247284">
    <property type="component" value="Segment"/>
</dbReference>
<protein>
    <submittedName>
        <fullName evidence="1">Uncharacterized protein</fullName>
    </submittedName>
</protein>
<evidence type="ECO:0000313" key="2">
    <source>
        <dbReference type="Proteomes" id="UP000247284"/>
    </source>
</evidence>
<dbReference type="KEGG" id="vg:54992551"/>
<dbReference type="EMBL" id="MH183162">
    <property type="protein sequence ID" value="AWN07755.1"/>
    <property type="molecule type" value="Genomic_DNA"/>
</dbReference>
<gene>
    <name evidence="1" type="primary">84</name>
    <name evidence="1" type="ORF">PBI_HENDRIX_84</name>
</gene>